<organism evidence="1 2">
    <name type="scientific">Saguinus oedipus</name>
    <name type="common">Cotton-top tamarin</name>
    <name type="synonym">Oedipomidas oedipus</name>
    <dbReference type="NCBI Taxonomy" id="9490"/>
    <lineage>
        <taxon>Eukaryota</taxon>
        <taxon>Metazoa</taxon>
        <taxon>Chordata</taxon>
        <taxon>Craniata</taxon>
        <taxon>Vertebrata</taxon>
        <taxon>Euteleostomi</taxon>
        <taxon>Mammalia</taxon>
        <taxon>Eutheria</taxon>
        <taxon>Euarchontoglires</taxon>
        <taxon>Primates</taxon>
        <taxon>Haplorrhini</taxon>
        <taxon>Platyrrhini</taxon>
        <taxon>Cebidae</taxon>
        <taxon>Callitrichinae</taxon>
        <taxon>Saguinus</taxon>
    </lineage>
</organism>
<name>A0ABQ9V550_SAGOE</name>
<evidence type="ECO:0000313" key="1">
    <source>
        <dbReference type="EMBL" id="KAK2104492.1"/>
    </source>
</evidence>
<protein>
    <submittedName>
        <fullName evidence="1">Uncharacterized protein</fullName>
    </submittedName>
</protein>
<keyword evidence="2" id="KW-1185">Reference proteome</keyword>
<reference evidence="1 2" key="1">
    <citation type="submission" date="2023-05" db="EMBL/GenBank/DDBJ databases">
        <title>B98-5 Cell Line De Novo Hybrid Assembly: An Optical Mapping Approach.</title>
        <authorList>
            <person name="Kananen K."/>
            <person name="Auerbach J.A."/>
            <person name="Kautto E."/>
            <person name="Blachly J.S."/>
        </authorList>
    </citation>
    <scope>NUCLEOTIDE SEQUENCE [LARGE SCALE GENOMIC DNA]</scope>
    <source>
        <strain evidence="1">B95-8</strain>
        <tissue evidence="1">Cell line</tissue>
    </source>
</reference>
<evidence type="ECO:0000313" key="2">
    <source>
        <dbReference type="Proteomes" id="UP001266305"/>
    </source>
</evidence>
<proteinExistence type="predicted"/>
<dbReference type="EMBL" id="JASSZA010000008">
    <property type="protein sequence ID" value="KAK2104492.1"/>
    <property type="molecule type" value="Genomic_DNA"/>
</dbReference>
<gene>
    <name evidence="1" type="ORF">P7K49_018348</name>
</gene>
<comment type="caution">
    <text evidence="1">The sequence shown here is derived from an EMBL/GenBank/DDBJ whole genome shotgun (WGS) entry which is preliminary data.</text>
</comment>
<accession>A0ABQ9V550</accession>
<sequence length="66" mass="7277">MDRDPTVAEVRKMSPQTPAPDLHKLVLEMMPLYATAYADPPRAHICIGAQLTSAWAAAQRVLGFEK</sequence>
<dbReference type="Proteomes" id="UP001266305">
    <property type="component" value="Unassembled WGS sequence"/>
</dbReference>